<protein>
    <recommendedName>
        <fullName evidence="3">DUF4132 domain-containing protein</fullName>
    </recommendedName>
</protein>
<sequence>MSAIEIRTTDLAGLMSARPALLAAADLPGLEALRVPGLDLWLLARDGQMLMLRRDGAAPAGPGLPLNLPPSGMLAVVVADPAAFGPFLGWWQDASGQAPPLVRAASGSAALPALLAKLSAELGSAHGRAVQLERSLVATRQDYEETRIAMAAAARTLGHRPPGAMAQAVAMEPSMDRVAAPRAGARLFLRQPLGRKLEGLAAIAVHVGAISAATTGPLRLRVHAEESGRIAASWTVPMAQVTEGWLRLDLPTPLGLQPETAVLEITADVAGPHSLALSLEADWVPAEVACLVEGAAPRGRALALRIWTARIGDRFVVPAWWNWDEVGASLPLEGVPQAVAAEELEAGRVLSGAWEAAPGDLGEVPLQAMLEGAGTAALVLPRITLAGADVLRLTWNVAGPQPRKLRVGAWVLPPGQTVQSLEGLAGRAAFSGWRDAEPGRPDGLSLALPLSLGAQAQVVLAVASQDPAAQARLDFTGISLLPTRDPAMLRDEQAAMAQLVLPGAEATPELPPVAPEPLLPAARFGKVALQQHLVGGGGYQHLDLVVQELAGRGEGWSGIRFKLGIAGSGPVLEFRRGRGWPEAFTRWPGTESDKFGPVLRLRAPDMQGFAAALAHPRDQALVATLLEVLDEVAGDGARLAALEAEQGARWVEAARRLRGA</sequence>
<evidence type="ECO:0000313" key="1">
    <source>
        <dbReference type="EMBL" id="NKC34248.1"/>
    </source>
</evidence>
<gene>
    <name evidence="1" type="ORF">HEQ75_25555</name>
</gene>
<proteinExistence type="predicted"/>
<dbReference type="Pfam" id="PF19717">
    <property type="entry name" value="DUF6212"/>
    <property type="match status" value="1"/>
</dbReference>
<organism evidence="1 2">
    <name type="scientific">Falsiroseomonas selenitidurans</name>
    <dbReference type="NCBI Taxonomy" id="2716335"/>
    <lineage>
        <taxon>Bacteria</taxon>
        <taxon>Pseudomonadati</taxon>
        <taxon>Pseudomonadota</taxon>
        <taxon>Alphaproteobacteria</taxon>
        <taxon>Acetobacterales</taxon>
        <taxon>Roseomonadaceae</taxon>
        <taxon>Falsiroseomonas</taxon>
    </lineage>
</organism>
<keyword evidence="2" id="KW-1185">Reference proteome</keyword>
<dbReference type="RefSeq" id="WP_168034961.1">
    <property type="nucleotide sequence ID" value="NZ_JAAVNE010000072.1"/>
</dbReference>
<evidence type="ECO:0008006" key="3">
    <source>
        <dbReference type="Google" id="ProtNLM"/>
    </source>
</evidence>
<dbReference type="InterPro" id="IPR046184">
    <property type="entry name" value="DUF6212"/>
</dbReference>
<dbReference type="Proteomes" id="UP000787635">
    <property type="component" value="Unassembled WGS sequence"/>
</dbReference>
<dbReference type="EMBL" id="JAAVNE010000072">
    <property type="protein sequence ID" value="NKC34248.1"/>
    <property type="molecule type" value="Genomic_DNA"/>
</dbReference>
<evidence type="ECO:0000313" key="2">
    <source>
        <dbReference type="Proteomes" id="UP000787635"/>
    </source>
</evidence>
<reference evidence="1 2" key="1">
    <citation type="submission" date="2020-03" db="EMBL/GenBank/DDBJ databases">
        <title>Roseomonas selenitidurans sp. nov. isolated from urban soil.</title>
        <authorList>
            <person name="Liu H."/>
        </authorList>
    </citation>
    <scope>NUCLEOTIDE SEQUENCE [LARGE SCALE GENOMIC DNA]</scope>
    <source>
        <strain evidence="1 2">BU-1</strain>
    </source>
</reference>
<comment type="caution">
    <text evidence="1">The sequence shown here is derived from an EMBL/GenBank/DDBJ whole genome shotgun (WGS) entry which is preliminary data.</text>
</comment>
<accession>A0ABX1EBC8</accession>
<name>A0ABX1EBC8_9PROT</name>